<keyword evidence="3" id="KW-1185">Reference proteome</keyword>
<dbReference type="Proteomes" id="UP000182631">
    <property type="component" value="Unassembled WGS sequence"/>
</dbReference>
<dbReference type="EMBL" id="FITM01000164">
    <property type="protein sequence ID" value="SAY39407.1"/>
    <property type="molecule type" value="Genomic_DNA"/>
</dbReference>
<feature type="transmembrane region" description="Helical" evidence="1">
    <location>
        <begin position="17"/>
        <end position="46"/>
    </location>
</feature>
<sequence length="132" mass="14734">MDAAETVTLAPDLRLPLAILLLGALLCLLNLVAGGAVALLGLVLFFQSVRLHLVFGPDALELHNGAVVLRRFPYKNWRNWRLFWTPFPVLLYFREVNGIHFVPVIMDGQRLRQQLEQRLGHVNVAASSADAP</sequence>
<dbReference type="AlphaFoldDB" id="A0A165B3H6"/>
<keyword evidence="1" id="KW-0472">Membrane</keyword>
<name>A0A165B3H6_9SYNE</name>
<evidence type="ECO:0000313" key="2">
    <source>
        <dbReference type="EMBL" id="SAY39407.1"/>
    </source>
</evidence>
<evidence type="ECO:0000313" key="3">
    <source>
        <dbReference type="Proteomes" id="UP000182631"/>
    </source>
</evidence>
<dbReference type="RefSeq" id="WP_074457924.1">
    <property type="nucleotide sequence ID" value="NZ_FITM01000164.1"/>
</dbReference>
<dbReference type="PANTHER" id="PTHR35550:SF2">
    <property type="entry name" value="OS05G0401200 PROTEIN"/>
    <property type="match status" value="1"/>
</dbReference>
<evidence type="ECO:0000256" key="1">
    <source>
        <dbReference type="SAM" id="Phobius"/>
    </source>
</evidence>
<keyword evidence="1" id="KW-1133">Transmembrane helix</keyword>
<keyword evidence="1" id="KW-0812">Transmembrane</keyword>
<dbReference type="InterPro" id="IPR021467">
    <property type="entry name" value="DUF3119"/>
</dbReference>
<gene>
    <name evidence="2" type="ORF">FLM9_1550</name>
</gene>
<organism evidence="2 3">
    <name type="scientific">Candidatus Synechococcus spongiarum</name>
    <dbReference type="NCBI Taxonomy" id="431041"/>
    <lineage>
        <taxon>Bacteria</taxon>
        <taxon>Bacillati</taxon>
        <taxon>Cyanobacteriota</taxon>
        <taxon>Cyanophyceae</taxon>
        <taxon>Synechococcales</taxon>
        <taxon>Synechococcaceae</taxon>
        <taxon>Synechococcus</taxon>
    </lineage>
</organism>
<dbReference type="Pfam" id="PF11317">
    <property type="entry name" value="DUF3119"/>
    <property type="match status" value="1"/>
</dbReference>
<proteinExistence type="predicted"/>
<accession>A0A165B3H6</accession>
<protein>
    <submittedName>
        <fullName evidence="2">Glycerol dehydrogenase and related enzymes</fullName>
    </submittedName>
</protein>
<dbReference type="OrthoDB" id="513456at2"/>
<dbReference type="PANTHER" id="PTHR35550">
    <property type="match status" value="1"/>
</dbReference>
<reference evidence="3" key="1">
    <citation type="submission" date="2016-02" db="EMBL/GenBank/DDBJ databases">
        <authorList>
            <person name="liu f."/>
        </authorList>
    </citation>
    <scope>NUCLEOTIDE SEQUENCE [LARGE SCALE GENOMIC DNA]</scope>
</reference>